<keyword evidence="2" id="KW-1185">Reference proteome</keyword>
<dbReference type="AlphaFoldDB" id="A0AA36HTZ9"/>
<comment type="caution">
    <text evidence="1">The sequence shown here is derived from an EMBL/GenBank/DDBJ whole genome shotgun (WGS) entry which is preliminary data.</text>
</comment>
<organism evidence="1 2">
    <name type="scientific">Effrenium voratum</name>
    <dbReference type="NCBI Taxonomy" id="2562239"/>
    <lineage>
        <taxon>Eukaryota</taxon>
        <taxon>Sar</taxon>
        <taxon>Alveolata</taxon>
        <taxon>Dinophyceae</taxon>
        <taxon>Suessiales</taxon>
        <taxon>Symbiodiniaceae</taxon>
        <taxon>Effrenium</taxon>
    </lineage>
</organism>
<reference evidence="1" key="1">
    <citation type="submission" date="2023-08" db="EMBL/GenBank/DDBJ databases">
        <authorList>
            <person name="Chen Y."/>
            <person name="Shah S."/>
            <person name="Dougan E. K."/>
            <person name="Thang M."/>
            <person name="Chan C."/>
        </authorList>
    </citation>
    <scope>NUCLEOTIDE SEQUENCE</scope>
</reference>
<dbReference type="EMBL" id="CAUJNA010000310">
    <property type="protein sequence ID" value="CAJ1375252.1"/>
    <property type="molecule type" value="Genomic_DNA"/>
</dbReference>
<evidence type="ECO:0000313" key="2">
    <source>
        <dbReference type="Proteomes" id="UP001178507"/>
    </source>
</evidence>
<sequence>MAEAGVAGCILEARHLGPFGRASAETDLCRCAGWWTCEYCSFGFHVSQGAWMRDWDAGLRAAADAARTAAARPWVARILELLLSGARPPFAVSDLAMVRLLDIAILTGNKEAAVCCAGCAKLRPLRRWRSEDLFDQAEMGAPVGALLEPHILIAALSAGAALQLHVNCFLGRGFWDTEALPLREAVALATTMPWSDFAGVFEGKSKWVPRLPNRWVKMFAEASSRGACMSHSLLQRAAIAGLPLKHFNVSSSGYCWNLLQAAVLCGQPDCAELCAAQGMEPLEEDLCSFMCTFRHMYHQRDPWAWLSWGPENDRIFPFCVAPEDEQRSAAAAAARAAVIWSRKREVTAKGVALLQAMAKLLRASLPVLVEKVIDFLVEVPKVSLADVPRDVRHWAGGYDSEDDYFEDFLDEDSLASFNVFF</sequence>
<protein>
    <submittedName>
        <fullName evidence="1">Uncharacterized protein</fullName>
    </submittedName>
</protein>
<gene>
    <name evidence="1" type="ORF">EVOR1521_LOCUS4571</name>
</gene>
<name>A0AA36HTZ9_9DINO</name>
<proteinExistence type="predicted"/>
<dbReference type="Proteomes" id="UP001178507">
    <property type="component" value="Unassembled WGS sequence"/>
</dbReference>
<accession>A0AA36HTZ9</accession>
<evidence type="ECO:0000313" key="1">
    <source>
        <dbReference type="EMBL" id="CAJ1375252.1"/>
    </source>
</evidence>